<evidence type="ECO:0000256" key="2">
    <source>
        <dbReference type="SAM" id="SignalP"/>
    </source>
</evidence>
<organism evidence="3 4">
    <name type="scientific">Phyllosticta citriasiana</name>
    <dbReference type="NCBI Taxonomy" id="595635"/>
    <lineage>
        <taxon>Eukaryota</taxon>
        <taxon>Fungi</taxon>
        <taxon>Dikarya</taxon>
        <taxon>Ascomycota</taxon>
        <taxon>Pezizomycotina</taxon>
        <taxon>Dothideomycetes</taxon>
        <taxon>Dothideomycetes incertae sedis</taxon>
        <taxon>Botryosphaeriales</taxon>
        <taxon>Phyllostictaceae</taxon>
        <taxon>Phyllosticta</taxon>
    </lineage>
</organism>
<feature type="region of interest" description="Disordered" evidence="1">
    <location>
        <begin position="31"/>
        <end position="62"/>
    </location>
</feature>
<feature type="compositionally biased region" description="Basic and acidic residues" evidence="1">
    <location>
        <begin position="44"/>
        <end position="55"/>
    </location>
</feature>
<feature type="signal peptide" evidence="2">
    <location>
        <begin position="1"/>
        <end position="31"/>
    </location>
</feature>
<evidence type="ECO:0000256" key="1">
    <source>
        <dbReference type="SAM" id="MobiDB-lite"/>
    </source>
</evidence>
<comment type="caution">
    <text evidence="3">The sequence shown here is derived from an EMBL/GenBank/DDBJ whole genome shotgun (WGS) entry which is preliminary data.</text>
</comment>
<evidence type="ECO:0000313" key="4">
    <source>
        <dbReference type="Proteomes" id="UP001363622"/>
    </source>
</evidence>
<keyword evidence="4" id="KW-1185">Reference proteome</keyword>
<dbReference type="Proteomes" id="UP001363622">
    <property type="component" value="Unassembled WGS sequence"/>
</dbReference>
<feature type="compositionally biased region" description="Low complexity" evidence="1">
    <location>
        <begin position="31"/>
        <end position="42"/>
    </location>
</feature>
<feature type="chain" id="PRO_5046578174" evidence="2">
    <location>
        <begin position="32"/>
        <end position="75"/>
    </location>
</feature>
<dbReference type="EMBL" id="JBBPHU010000005">
    <property type="protein sequence ID" value="KAK7517945.1"/>
    <property type="molecule type" value="Genomic_DNA"/>
</dbReference>
<evidence type="ECO:0000313" key="3">
    <source>
        <dbReference type="EMBL" id="KAK7517945.1"/>
    </source>
</evidence>
<gene>
    <name evidence="3" type="ORF">IWZ03DRAFT_377514</name>
</gene>
<protein>
    <submittedName>
        <fullName evidence="3">Uncharacterized protein</fullName>
    </submittedName>
</protein>
<proteinExistence type="predicted"/>
<name>A0ABR1KNQ3_9PEZI</name>
<reference evidence="3 4" key="1">
    <citation type="submission" date="2024-04" db="EMBL/GenBank/DDBJ databases">
        <title>Phyllosticta paracitricarpa is synonymous to the EU quarantine fungus P. citricarpa based on phylogenomic analyses.</title>
        <authorList>
            <consortium name="Lawrence Berkeley National Laboratory"/>
            <person name="Van Ingen-Buijs V.A."/>
            <person name="Van Westerhoven A.C."/>
            <person name="Haridas S."/>
            <person name="Skiadas P."/>
            <person name="Martin F."/>
            <person name="Groenewald J.Z."/>
            <person name="Crous P.W."/>
            <person name="Seidl M.F."/>
        </authorList>
    </citation>
    <scope>NUCLEOTIDE SEQUENCE [LARGE SCALE GENOMIC DNA]</scope>
    <source>
        <strain evidence="3 4">CBS 123371</strain>
    </source>
</reference>
<keyword evidence="2" id="KW-0732">Signal</keyword>
<accession>A0ABR1KNQ3</accession>
<sequence>MSDKLRVVLFPSYSLLFLLVFLFCLLKVTSCSQPSQPTTSGSEDTYRDDEGERHSSALGPATYMPTAAFLQSCHN</sequence>